<accession>A0ACB9G6Y7</accession>
<reference evidence="2" key="1">
    <citation type="journal article" date="2022" name="Mol. Ecol. Resour.">
        <title>The genomes of chicory, endive, great burdock and yacon provide insights into Asteraceae palaeo-polyploidization history and plant inulin production.</title>
        <authorList>
            <person name="Fan W."/>
            <person name="Wang S."/>
            <person name="Wang H."/>
            <person name="Wang A."/>
            <person name="Jiang F."/>
            <person name="Liu H."/>
            <person name="Zhao H."/>
            <person name="Xu D."/>
            <person name="Zhang Y."/>
        </authorList>
    </citation>
    <scope>NUCLEOTIDE SEQUENCE [LARGE SCALE GENOMIC DNA]</scope>
    <source>
        <strain evidence="2">cv. Punajuju</strain>
    </source>
</reference>
<protein>
    <submittedName>
        <fullName evidence="1">Uncharacterized protein</fullName>
    </submittedName>
</protein>
<evidence type="ECO:0000313" key="2">
    <source>
        <dbReference type="Proteomes" id="UP001055811"/>
    </source>
</evidence>
<evidence type="ECO:0000313" key="1">
    <source>
        <dbReference type="EMBL" id="KAI3778825.1"/>
    </source>
</evidence>
<reference evidence="1 2" key="2">
    <citation type="journal article" date="2022" name="Mol. Ecol. Resour.">
        <title>The genomes of chicory, endive, great burdock and yacon provide insights into Asteraceae paleo-polyploidization history and plant inulin production.</title>
        <authorList>
            <person name="Fan W."/>
            <person name="Wang S."/>
            <person name="Wang H."/>
            <person name="Wang A."/>
            <person name="Jiang F."/>
            <person name="Liu H."/>
            <person name="Zhao H."/>
            <person name="Xu D."/>
            <person name="Zhang Y."/>
        </authorList>
    </citation>
    <scope>NUCLEOTIDE SEQUENCE [LARGE SCALE GENOMIC DNA]</scope>
    <source>
        <strain evidence="2">cv. Punajuju</strain>
        <tissue evidence="1">Leaves</tissue>
    </source>
</reference>
<name>A0ACB9G6Y7_CICIN</name>
<dbReference type="EMBL" id="CM042010">
    <property type="protein sequence ID" value="KAI3778825.1"/>
    <property type="molecule type" value="Genomic_DNA"/>
</dbReference>
<organism evidence="1 2">
    <name type="scientific">Cichorium intybus</name>
    <name type="common">Chicory</name>
    <dbReference type="NCBI Taxonomy" id="13427"/>
    <lineage>
        <taxon>Eukaryota</taxon>
        <taxon>Viridiplantae</taxon>
        <taxon>Streptophyta</taxon>
        <taxon>Embryophyta</taxon>
        <taxon>Tracheophyta</taxon>
        <taxon>Spermatophyta</taxon>
        <taxon>Magnoliopsida</taxon>
        <taxon>eudicotyledons</taxon>
        <taxon>Gunneridae</taxon>
        <taxon>Pentapetalae</taxon>
        <taxon>asterids</taxon>
        <taxon>campanulids</taxon>
        <taxon>Asterales</taxon>
        <taxon>Asteraceae</taxon>
        <taxon>Cichorioideae</taxon>
        <taxon>Cichorieae</taxon>
        <taxon>Cichoriinae</taxon>
        <taxon>Cichorium</taxon>
    </lineage>
</organism>
<dbReference type="Proteomes" id="UP001055811">
    <property type="component" value="Linkage Group LG02"/>
</dbReference>
<sequence length="70" mass="7913">MHFKQRTAISYDLKTTGPASGSNTYASPPICREKEVVEIPILSSNLCKHVLRKALWLSILKSILLEFVRI</sequence>
<comment type="caution">
    <text evidence="1">The sequence shown here is derived from an EMBL/GenBank/DDBJ whole genome shotgun (WGS) entry which is preliminary data.</text>
</comment>
<keyword evidence="2" id="KW-1185">Reference proteome</keyword>
<gene>
    <name evidence="1" type="ORF">L2E82_08210</name>
</gene>
<proteinExistence type="predicted"/>